<comment type="cofactor">
    <cofactor evidence="1">
        <name>Ca(2+)</name>
        <dbReference type="ChEBI" id="CHEBI:29108"/>
    </cofactor>
</comment>
<dbReference type="InterPro" id="IPR036257">
    <property type="entry name" value="Cyt_c_oxidase_su2_TM_sf"/>
</dbReference>
<evidence type="ECO:0000256" key="4">
    <source>
        <dbReference type="ARBA" id="ARBA00004779"/>
    </source>
</evidence>
<dbReference type="Pfam" id="PF00116">
    <property type="entry name" value="COX2"/>
    <property type="match status" value="1"/>
</dbReference>
<evidence type="ECO:0000256" key="14">
    <source>
        <dbReference type="ARBA" id="ARBA00022982"/>
    </source>
</evidence>
<evidence type="ECO:0000256" key="2">
    <source>
        <dbReference type="ARBA" id="ARBA00003034"/>
    </source>
</evidence>
<keyword evidence="10 21" id="KW-0679">Respiratory chain</keyword>
<dbReference type="NCBIfam" id="TIGR02866">
    <property type="entry name" value="CoxB"/>
    <property type="match status" value="1"/>
</dbReference>
<keyword evidence="11 21" id="KW-0812">Transmembrane</keyword>
<dbReference type="InterPro" id="IPR006311">
    <property type="entry name" value="TAT_signal"/>
</dbReference>
<evidence type="ECO:0000256" key="22">
    <source>
        <dbReference type="RuleBase" id="RU004024"/>
    </source>
</evidence>
<sequence>MKSRFQGIRALAAGAAASVAMASFAGAAFAEDLLGQPTPGGIGLQPAASPLKHQAHFFHDAVLMPIITAICLLVLGLLIWVVVRFNKRSNPTPARWSHNTPVEIVWTVAPVMILMFIAIFSFRLLFAYHDMPRADVTVKATGYQWYWGYEYPDLEISEYISNMLPEEDAKARGVPYRLAVTEPIVVPEGKVVRVLTTGADVIHAFAIPAFGVITDSVPGRVNETWFKADKVGTYYGNCRELCGVDHAFMPIEVKVVTQAEFDAWVASKTGKAPAPTPTTLDAAADAASAQAAAPAAAAGAPAPAAPAPAAAAPATPAAPAAK</sequence>
<feature type="domain" description="Cytochrome oxidase subunit II copper A binding" evidence="26">
    <location>
        <begin position="133"/>
        <end position="267"/>
    </location>
</feature>
<evidence type="ECO:0000256" key="23">
    <source>
        <dbReference type="SAM" id="MobiDB-lite"/>
    </source>
</evidence>
<evidence type="ECO:0000256" key="9">
    <source>
        <dbReference type="ARBA" id="ARBA00022448"/>
    </source>
</evidence>
<keyword evidence="14 21" id="KW-0249">Electron transport</keyword>
<dbReference type="InterPro" id="IPR001505">
    <property type="entry name" value="Copper_CuA"/>
</dbReference>
<evidence type="ECO:0000259" key="26">
    <source>
        <dbReference type="PROSITE" id="PS50857"/>
    </source>
</evidence>
<dbReference type="EMBL" id="JBHUEY010000001">
    <property type="protein sequence ID" value="MFD1784004.1"/>
    <property type="molecule type" value="Genomic_DNA"/>
</dbReference>
<evidence type="ECO:0000256" key="18">
    <source>
        <dbReference type="ARBA" id="ARBA00024688"/>
    </source>
</evidence>
<evidence type="ECO:0000256" key="1">
    <source>
        <dbReference type="ARBA" id="ARBA00001913"/>
    </source>
</evidence>
<evidence type="ECO:0000313" key="28">
    <source>
        <dbReference type="EMBL" id="MFD1784004.1"/>
    </source>
</evidence>
<dbReference type="PROSITE" id="PS00078">
    <property type="entry name" value="COX2"/>
    <property type="match status" value="1"/>
</dbReference>
<comment type="subunit">
    <text evidence="8">Homodimer.</text>
</comment>
<dbReference type="SUPFAM" id="SSF81464">
    <property type="entry name" value="Cytochrome c oxidase subunit II-like, transmembrane region"/>
    <property type="match status" value="1"/>
</dbReference>
<comment type="similarity">
    <text evidence="6 21">Belongs to the cytochrome c oxidase subunit 2 family.</text>
</comment>
<keyword evidence="15 24" id="KW-1133">Transmembrane helix</keyword>
<dbReference type="InterPro" id="IPR002429">
    <property type="entry name" value="CcO_II-like_C"/>
</dbReference>
<accession>A0ABW4N1E9</accession>
<comment type="subcellular location">
    <subcellularLocation>
        <location evidence="21">Cell membrane</location>
        <topology evidence="21">Multi-pass membrane protein</topology>
    </subcellularLocation>
    <subcellularLocation>
        <location evidence="3">Membrane</location>
        <topology evidence="3">Multi-pass membrane protein</topology>
    </subcellularLocation>
</comment>
<evidence type="ECO:0000256" key="6">
    <source>
        <dbReference type="ARBA" id="ARBA00007866"/>
    </source>
</evidence>
<organism evidence="28 29">
    <name type="scientific">Phenylobacterium terrae</name>
    <dbReference type="NCBI Taxonomy" id="2665495"/>
    <lineage>
        <taxon>Bacteria</taxon>
        <taxon>Pseudomonadati</taxon>
        <taxon>Pseudomonadota</taxon>
        <taxon>Alphaproteobacteria</taxon>
        <taxon>Caulobacterales</taxon>
        <taxon>Caulobacteraceae</taxon>
        <taxon>Phenylobacterium</taxon>
    </lineage>
</organism>
<dbReference type="Gene3D" id="1.10.287.90">
    <property type="match status" value="1"/>
</dbReference>
<evidence type="ECO:0000256" key="8">
    <source>
        <dbReference type="ARBA" id="ARBA00011738"/>
    </source>
</evidence>
<dbReference type="Gene3D" id="2.60.40.420">
    <property type="entry name" value="Cupredoxins - blue copper proteins"/>
    <property type="match status" value="1"/>
</dbReference>
<keyword evidence="9 21" id="KW-0813">Transport</keyword>
<dbReference type="PROSITE" id="PS51318">
    <property type="entry name" value="TAT"/>
    <property type="match status" value="1"/>
</dbReference>
<comment type="caution">
    <text evidence="28">The sequence shown here is derived from an EMBL/GenBank/DDBJ whole genome shotgun (WGS) entry which is preliminary data.</text>
</comment>
<evidence type="ECO:0000256" key="10">
    <source>
        <dbReference type="ARBA" id="ARBA00022660"/>
    </source>
</evidence>
<evidence type="ECO:0000256" key="16">
    <source>
        <dbReference type="ARBA" id="ARBA00023008"/>
    </source>
</evidence>
<dbReference type="InterPro" id="IPR011759">
    <property type="entry name" value="Cyt_c_oxidase_su2_TM_dom"/>
</dbReference>
<evidence type="ECO:0000256" key="12">
    <source>
        <dbReference type="ARBA" id="ARBA00022723"/>
    </source>
</evidence>
<keyword evidence="13" id="KW-1278">Translocase</keyword>
<comment type="pathway">
    <text evidence="4">Nitrogen metabolism; nitrate reduction (denitrification); dinitrogen from nitrate: step 4/4.</text>
</comment>
<evidence type="ECO:0000256" key="25">
    <source>
        <dbReference type="SAM" id="SignalP"/>
    </source>
</evidence>
<comment type="similarity">
    <text evidence="7">Belongs to the NosZ family.</text>
</comment>
<feature type="signal peptide" evidence="25">
    <location>
        <begin position="1"/>
        <end position="30"/>
    </location>
</feature>
<keyword evidence="29" id="KW-1185">Reference proteome</keyword>
<comment type="catalytic activity">
    <reaction evidence="20">
        <text>N2 + 2 Fe(III)-[cytochrome c] + H2O = nitrous oxide + 2 Fe(II)-[cytochrome c] + 2 H(+)</text>
        <dbReference type="Rhea" id="RHEA:43108"/>
        <dbReference type="Rhea" id="RHEA-COMP:10350"/>
        <dbReference type="Rhea" id="RHEA-COMP:14399"/>
        <dbReference type="ChEBI" id="CHEBI:15377"/>
        <dbReference type="ChEBI" id="CHEBI:15378"/>
        <dbReference type="ChEBI" id="CHEBI:17045"/>
        <dbReference type="ChEBI" id="CHEBI:17997"/>
        <dbReference type="ChEBI" id="CHEBI:29033"/>
        <dbReference type="ChEBI" id="CHEBI:29034"/>
        <dbReference type="EC" id="1.7.2.4"/>
    </reaction>
</comment>
<comment type="function">
    <text evidence="2">Nitrous-oxide reductase is part of a bacterial respiratory system which is activated under anaerobic conditions in the presence of nitrate or nitrous oxide.</text>
</comment>
<comment type="function">
    <text evidence="18 22">Subunits I and II form the functional core of the enzyme complex. Electrons originating in cytochrome c are transferred via heme a and Cu(A) to the binuclear center formed by heme a3 and Cu(B).</text>
</comment>
<evidence type="ECO:0000256" key="7">
    <source>
        <dbReference type="ARBA" id="ARBA00010372"/>
    </source>
</evidence>
<feature type="transmembrane region" description="Helical" evidence="24">
    <location>
        <begin position="62"/>
        <end position="83"/>
    </location>
</feature>
<gene>
    <name evidence="28" type="primary">coxB</name>
    <name evidence="28" type="ORF">ACFSC0_11415</name>
</gene>
<dbReference type="Proteomes" id="UP001597237">
    <property type="component" value="Unassembled WGS sequence"/>
</dbReference>
<dbReference type="RefSeq" id="WP_377282808.1">
    <property type="nucleotide sequence ID" value="NZ_JBHRSI010000008.1"/>
</dbReference>
<dbReference type="SUPFAM" id="SSF49503">
    <property type="entry name" value="Cupredoxins"/>
    <property type="match status" value="1"/>
</dbReference>
<keyword evidence="17 24" id="KW-0472">Membrane</keyword>
<evidence type="ECO:0000256" key="5">
    <source>
        <dbReference type="ARBA" id="ARBA00006790"/>
    </source>
</evidence>
<dbReference type="PROSITE" id="PS50999">
    <property type="entry name" value="COX2_TM"/>
    <property type="match status" value="1"/>
</dbReference>
<evidence type="ECO:0000256" key="21">
    <source>
        <dbReference type="RuleBase" id="RU000456"/>
    </source>
</evidence>
<keyword evidence="25" id="KW-0732">Signal</keyword>
<comment type="cofactor">
    <cofactor evidence="22">
        <name>Cu cation</name>
        <dbReference type="ChEBI" id="CHEBI:23378"/>
    </cofactor>
    <text evidence="22">Binds a copper A center.</text>
</comment>
<feature type="region of interest" description="Disordered" evidence="23">
    <location>
        <begin position="295"/>
        <end position="322"/>
    </location>
</feature>
<dbReference type="EC" id="7.1.1.9" evidence="22"/>
<evidence type="ECO:0000256" key="13">
    <source>
        <dbReference type="ARBA" id="ARBA00022967"/>
    </source>
</evidence>
<evidence type="ECO:0000256" key="20">
    <source>
        <dbReference type="ARBA" id="ARBA00049555"/>
    </source>
</evidence>
<evidence type="ECO:0000256" key="11">
    <source>
        <dbReference type="ARBA" id="ARBA00022692"/>
    </source>
</evidence>
<evidence type="ECO:0000259" key="27">
    <source>
        <dbReference type="PROSITE" id="PS50999"/>
    </source>
</evidence>
<evidence type="ECO:0000256" key="24">
    <source>
        <dbReference type="SAM" id="Phobius"/>
    </source>
</evidence>
<dbReference type="PANTHER" id="PTHR22888:SF9">
    <property type="entry name" value="CYTOCHROME C OXIDASE SUBUNIT 2"/>
    <property type="match status" value="1"/>
</dbReference>
<dbReference type="PROSITE" id="PS50857">
    <property type="entry name" value="COX2_CUA"/>
    <property type="match status" value="1"/>
</dbReference>
<keyword evidence="16 22" id="KW-0186">Copper</keyword>
<dbReference type="InterPro" id="IPR045187">
    <property type="entry name" value="CcO_II"/>
</dbReference>
<dbReference type="Pfam" id="PF02790">
    <property type="entry name" value="COX2_TM"/>
    <property type="match status" value="1"/>
</dbReference>
<dbReference type="InterPro" id="IPR008972">
    <property type="entry name" value="Cupredoxin"/>
</dbReference>
<dbReference type="InterPro" id="IPR014222">
    <property type="entry name" value="Cyt_c_oxidase_su2"/>
</dbReference>
<reference evidence="29" key="1">
    <citation type="journal article" date="2019" name="Int. J. Syst. Evol. Microbiol.">
        <title>The Global Catalogue of Microorganisms (GCM) 10K type strain sequencing project: providing services to taxonomists for standard genome sequencing and annotation.</title>
        <authorList>
            <consortium name="The Broad Institute Genomics Platform"/>
            <consortium name="The Broad Institute Genome Sequencing Center for Infectious Disease"/>
            <person name="Wu L."/>
            <person name="Ma J."/>
        </authorList>
    </citation>
    <scope>NUCLEOTIDE SEQUENCE [LARGE SCALE GENOMIC DNA]</scope>
    <source>
        <strain evidence="29">DFY28</strain>
    </source>
</reference>
<evidence type="ECO:0000256" key="17">
    <source>
        <dbReference type="ARBA" id="ARBA00023136"/>
    </source>
</evidence>
<keyword evidence="12 22" id="KW-0479">Metal-binding</keyword>
<evidence type="ECO:0000256" key="19">
    <source>
        <dbReference type="ARBA" id="ARBA00047816"/>
    </source>
</evidence>
<comment type="similarity">
    <text evidence="5">In the C-terminal section; belongs to the cytochrome c oxidase subunit 2 family.</text>
</comment>
<feature type="domain" description="Cytochrome oxidase subunit II transmembrane region profile" evidence="27">
    <location>
        <begin position="36"/>
        <end position="132"/>
    </location>
</feature>
<dbReference type="PANTHER" id="PTHR22888">
    <property type="entry name" value="CYTOCHROME C OXIDASE, SUBUNIT II"/>
    <property type="match status" value="1"/>
</dbReference>
<feature type="chain" id="PRO_5045929687" description="Cytochrome c oxidase subunit 2" evidence="25">
    <location>
        <begin position="31"/>
        <end position="322"/>
    </location>
</feature>
<comment type="catalytic activity">
    <reaction evidence="19 22">
        <text>4 Fe(II)-[cytochrome c] + O2 + 8 H(+)(in) = 4 Fe(III)-[cytochrome c] + 2 H2O + 4 H(+)(out)</text>
        <dbReference type="Rhea" id="RHEA:11436"/>
        <dbReference type="Rhea" id="RHEA-COMP:10350"/>
        <dbReference type="Rhea" id="RHEA-COMP:14399"/>
        <dbReference type="ChEBI" id="CHEBI:15377"/>
        <dbReference type="ChEBI" id="CHEBI:15378"/>
        <dbReference type="ChEBI" id="CHEBI:15379"/>
        <dbReference type="ChEBI" id="CHEBI:29033"/>
        <dbReference type="ChEBI" id="CHEBI:29034"/>
        <dbReference type="EC" id="7.1.1.9"/>
    </reaction>
</comment>
<name>A0ABW4N1E9_9CAUL</name>
<evidence type="ECO:0000313" key="29">
    <source>
        <dbReference type="Proteomes" id="UP001597237"/>
    </source>
</evidence>
<feature type="transmembrane region" description="Helical" evidence="24">
    <location>
        <begin position="104"/>
        <end position="126"/>
    </location>
</feature>
<dbReference type="PRINTS" id="PR01166">
    <property type="entry name" value="CYCOXIDASEII"/>
</dbReference>
<evidence type="ECO:0000256" key="15">
    <source>
        <dbReference type="ARBA" id="ARBA00022989"/>
    </source>
</evidence>
<evidence type="ECO:0000256" key="3">
    <source>
        <dbReference type="ARBA" id="ARBA00004141"/>
    </source>
</evidence>
<proteinExistence type="inferred from homology"/>
<protein>
    <recommendedName>
        <fullName evidence="22">Cytochrome c oxidase subunit 2</fullName>
        <ecNumber evidence="22">7.1.1.9</ecNumber>
    </recommendedName>
</protein>